<gene>
    <name evidence="1" type="ORF">AVDCRST_MAG43-754</name>
</gene>
<name>A0A6J4UET4_9BACT</name>
<evidence type="ECO:0000313" key="1">
    <source>
        <dbReference type="EMBL" id="CAA9547245.1"/>
    </source>
</evidence>
<organism evidence="1">
    <name type="scientific">uncultured Thermomicrobiales bacterium</name>
    <dbReference type="NCBI Taxonomy" id="1645740"/>
    <lineage>
        <taxon>Bacteria</taxon>
        <taxon>Pseudomonadati</taxon>
        <taxon>Thermomicrobiota</taxon>
        <taxon>Thermomicrobia</taxon>
        <taxon>Thermomicrobiales</taxon>
        <taxon>environmental samples</taxon>
    </lineage>
</organism>
<protein>
    <submittedName>
        <fullName evidence="1">Uncharacterized protein</fullName>
    </submittedName>
</protein>
<accession>A0A6J4UET4</accession>
<reference evidence="1" key="1">
    <citation type="submission" date="2020-02" db="EMBL/GenBank/DDBJ databases">
        <authorList>
            <person name="Meier V. D."/>
        </authorList>
    </citation>
    <scope>NUCLEOTIDE SEQUENCE</scope>
    <source>
        <strain evidence="1">AVDCRST_MAG43</strain>
    </source>
</reference>
<proteinExistence type="predicted"/>
<dbReference type="AlphaFoldDB" id="A0A6J4UET4"/>
<sequence length="75" mass="8007">MPEHPTELDRALGHEGLPAGNVGMLLQAAAQVLAAWERAGSWQEWDAWSRSDAGAETMEGLEAALETFAPSEGET</sequence>
<dbReference type="EMBL" id="CADCWI010000040">
    <property type="protein sequence ID" value="CAA9547245.1"/>
    <property type="molecule type" value="Genomic_DNA"/>
</dbReference>